<feature type="binding site" evidence="5">
    <location>
        <begin position="93"/>
        <end position="98"/>
    </location>
    <ligand>
        <name>acetyl-CoA</name>
        <dbReference type="ChEBI" id="CHEBI:57288"/>
    </ligand>
</feature>
<accession>A0A7I7S0K6</accession>
<dbReference type="PANTHER" id="PTHR37817">
    <property type="entry name" value="N-ACETYLTRANSFERASE EIS"/>
    <property type="match status" value="1"/>
</dbReference>
<evidence type="ECO:0000256" key="3">
    <source>
        <dbReference type="ARBA" id="ARBA00022679"/>
    </source>
</evidence>
<gene>
    <name evidence="7" type="primary">eis_2</name>
    <name evidence="7" type="ORF">MARA_38800</name>
</gene>
<dbReference type="NCBIfam" id="NF002368">
    <property type="entry name" value="PRK01346.1-5"/>
    <property type="match status" value="1"/>
</dbReference>
<dbReference type="InterPro" id="IPR022902">
    <property type="entry name" value="NAcTrfase_Eis"/>
</dbReference>
<comment type="subunit">
    <text evidence="5">Homohexamer; trimer of dimers.</text>
</comment>
<dbReference type="Gene3D" id="3.30.1050.10">
    <property type="entry name" value="SCP2 sterol-binding domain"/>
    <property type="match status" value="1"/>
</dbReference>
<dbReference type="InterPro" id="IPR016181">
    <property type="entry name" value="Acyl_CoA_acyltransferase"/>
</dbReference>
<dbReference type="AlphaFoldDB" id="A0A7I7S0K6"/>
<feature type="binding site" evidence="5">
    <location>
        <begin position="121"/>
        <end position="122"/>
    </location>
    <ligand>
        <name>acetyl-CoA</name>
        <dbReference type="ChEBI" id="CHEBI:57288"/>
    </ligand>
</feature>
<name>A0A7I7S0K6_9MYCO</name>
<evidence type="ECO:0000256" key="5">
    <source>
        <dbReference type="HAMAP-Rule" id="MF_01812"/>
    </source>
</evidence>
<comment type="similarity">
    <text evidence="1 5">Belongs to the acetyltransferase Eis family.</text>
</comment>
<dbReference type="SUPFAM" id="SSF55718">
    <property type="entry name" value="SCP-like"/>
    <property type="match status" value="1"/>
</dbReference>
<dbReference type="GO" id="GO:0030649">
    <property type="term" value="P:aminoglycoside antibiotic catabolic process"/>
    <property type="evidence" value="ECO:0007669"/>
    <property type="project" value="TreeGrafter"/>
</dbReference>
<dbReference type="InterPro" id="IPR036527">
    <property type="entry name" value="SCP2_sterol-bd_dom_sf"/>
</dbReference>
<evidence type="ECO:0000256" key="4">
    <source>
        <dbReference type="ARBA" id="ARBA00023315"/>
    </source>
</evidence>
<sequence>MSDPTELTVRSAEDSDWDAMALLAATCFGAVRQHEATAMWRSLIPAGGAVIARDGSDVVGMALYLDLRLTVPGGAVLPMAGVSWVCVSPTHRRRGVLRKLFAELHERMAGSSYPIAGLEASEGGIYGRFGYGPASVDESLSVDTRTVGFHAGVPDPGGVRIVRPAEQRGRLEEIYERWRLRTPGGLFTPPQLWDEVFADRESARNGGSPFFVLLHDDGFVFYRVHGEGERKSLHVTKFAAVTVDAYVALWRTLIGMDLMDTVTVQAPPGELLPYLLTDARLVRVTGREDGLWLRIHDVPAVLEARTYSADVRVVLDVSDESLGGGGRFALEVADGRARCGRTDAEPDVTTDLSVLGSLYLGAHRASTFAAAGRLQCNDVRLIERLDAAFASEVPAQIGFGF</sequence>
<dbReference type="RefSeq" id="WP_163919890.1">
    <property type="nucleotide sequence ID" value="NZ_AP022593.1"/>
</dbReference>
<keyword evidence="3 5" id="KW-0808">Transferase</keyword>
<evidence type="ECO:0000313" key="7">
    <source>
        <dbReference type="EMBL" id="BBY50412.1"/>
    </source>
</evidence>
<dbReference type="Pfam" id="PF17668">
    <property type="entry name" value="Acetyltransf_17"/>
    <property type="match status" value="1"/>
</dbReference>
<feature type="active site" description="Proton acceptor; via carboxylate" evidence="5">
    <location>
        <position position="401"/>
    </location>
</feature>
<feature type="binding site" evidence="5">
    <location>
        <begin position="85"/>
        <end position="87"/>
    </location>
    <ligand>
        <name>acetyl-CoA</name>
        <dbReference type="ChEBI" id="CHEBI:57288"/>
    </ligand>
</feature>
<evidence type="ECO:0000256" key="1">
    <source>
        <dbReference type="ARBA" id="ARBA00009213"/>
    </source>
</evidence>
<dbReference type="GO" id="GO:0034069">
    <property type="term" value="F:aminoglycoside N-acetyltransferase activity"/>
    <property type="evidence" value="ECO:0007669"/>
    <property type="project" value="TreeGrafter"/>
</dbReference>
<reference evidence="7 8" key="1">
    <citation type="journal article" date="2019" name="Emerg. Microbes Infect.">
        <title>Comprehensive subspecies identification of 175 nontuberculous mycobacteria species based on 7547 genomic profiles.</title>
        <authorList>
            <person name="Matsumoto Y."/>
            <person name="Kinjo T."/>
            <person name="Motooka D."/>
            <person name="Nabeya D."/>
            <person name="Jung N."/>
            <person name="Uechi K."/>
            <person name="Horii T."/>
            <person name="Iida T."/>
            <person name="Fujita J."/>
            <person name="Nakamura S."/>
        </authorList>
    </citation>
    <scope>NUCLEOTIDE SEQUENCE [LARGE SCALE GENOMIC DNA]</scope>
    <source>
        <strain evidence="7 8">JCM 18538</strain>
    </source>
</reference>
<dbReference type="Gene3D" id="3.40.630.30">
    <property type="match status" value="2"/>
</dbReference>
<evidence type="ECO:0000259" key="6">
    <source>
        <dbReference type="PROSITE" id="PS51186"/>
    </source>
</evidence>
<feature type="domain" description="N-acetyltransferase" evidence="6">
    <location>
        <begin position="7"/>
        <end position="181"/>
    </location>
</feature>
<protein>
    <submittedName>
        <fullName evidence="7">UPF0256 protein</fullName>
    </submittedName>
</protein>
<dbReference type="HAMAP" id="MF_01812">
    <property type="entry name" value="Eis"/>
    <property type="match status" value="1"/>
</dbReference>
<dbReference type="PROSITE" id="PS51186">
    <property type="entry name" value="GNAT"/>
    <property type="match status" value="1"/>
</dbReference>
<dbReference type="InterPro" id="IPR041380">
    <property type="entry name" value="Acetyltransf_17"/>
</dbReference>
<dbReference type="InterPro" id="IPR000182">
    <property type="entry name" value="GNAT_dom"/>
</dbReference>
<dbReference type="SUPFAM" id="SSF55729">
    <property type="entry name" value="Acyl-CoA N-acyltransferases (Nat)"/>
    <property type="match status" value="1"/>
</dbReference>
<organism evidence="7 8">
    <name type="scientific">Mycolicibacterium arabiense</name>
    <dbReference type="NCBI Taxonomy" id="1286181"/>
    <lineage>
        <taxon>Bacteria</taxon>
        <taxon>Bacillati</taxon>
        <taxon>Actinomycetota</taxon>
        <taxon>Actinomycetes</taxon>
        <taxon>Mycobacteriales</taxon>
        <taxon>Mycobacteriaceae</taxon>
        <taxon>Mycolicibacterium</taxon>
    </lineage>
</organism>
<dbReference type="Proteomes" id="UP000467428">
    <property type="component" value="Chromosome"/>
</dbReference>
<dbReference type="Pfam" id="PF13527">
    <property type="entry name" value="Acetyltransf_9"/>
    <property type="match status" value="1"/>
</dbReference>
<proteinExistence type="inferred from homology"/>
<dbReference type="Pfam" id="PF13530">
    <property type="entry name" value="SCP2_2"/>
    <property type="match status" value="1"/>
</dbReference>
<dbReference type="NCBIfam" id="NF002367">
    <property type="entry name" value="PRK01346.1-4"/>
    <property type="match status" value="1"/>
</dbReference>
<geneLocation type="plasmid" evidence="8">
    <name>pjcm18538 dna</name>
</geneLocation>
<evidence type="ECO:0000256" key="2">
    <source>
        <dbReference type="ARBA" id="ARBA00022488"/>
    </source>
</evidence>
<feature type="active site" description="Proton donor" evidence="5">
    <location>
        <position position="126"/>
    </location>
</feature>
<dbReference type="EMBL" id="AP022593">
    <property type="protein sequence ID" value="BBY50412.1"/>
    <property type="molecule type" value="Genomic_DNA"/>
</dbReference>
<dbReference type="KEGG" id="marz:MARA_38800"/>
<keyword evidence="2" id="KW-1036">Host cytoplasmic vesicle</keyword>
<keyword evidence="4 5" id="KW-0012">Acyltransferase</keyword>
<keyword evidence="8" id="KW-1185">Reference proteome</keyword>
<dbReference type="InterPro" id="IPR025559">
    <property type="entry name" value="Eis_dom"/>
</dbReference>
<dbReference type="CDD" id="cd04301">
    <property type="entry name" value="NAT_SF"/>
    <property type="match status" value="1"/>
</dbReference>
<dbReference type="PANTHER" id="PTHR37817:SF1">
    <property type="entry name" value="N-ACETYLTRANSFERASE EIS"/>
    <property type="match status" value="1"/>
</dbReference>
<dbReference type="InterPro" id="IPR051554">
    <property type="entry name" value="Acetyltransferase_Eis"/>
</dbReference>
<evidence type="ECO:0000313" key="8">
    <source>
        <dbReference type="Proteomes" id="UP000467428"/>
    </source>
</evidence>